<dbReference type="Pfam" id="PF09704">
    <property type="entry name" value="Cas_Cas5d"/>
    <property type="match status" value="1"/>
</dbReference>
<sequence>MTTLLLRLAAPLQSWGTSSRFSRRGTDRMPSKSGIVGLLAAAQGRRRTDPLDELLGLQMAVRIDQPGRIERDFQTAARPGERTPISVSTRRYLADAVFLVGLHGEDALLEGLHAALRHPHFPLYLGRRSCPPVGRVEQGLRSGEAVQALSAEPWRATPWFQRRWDAPTADLELVGDCLPGTTGAALVRDQPVSFNPRHRQWEWRAVLRHPPVEVSNPMYPGVRHDPLVVL</sequence>
<evidence type="ECO:0000313" key="3">
    <source>
        <dbReference type="Proteomes" id="UP001597114"/>
    </source>
</evidence>
<dbReference type="InterPro" id="IPR021124">
    <property type="entry name" value="CRISPR-assoc_prot_Cas5"/>
</dbReference>
<keyword evidence="3" id="KW-1185">Reference proteome</keyword>
<proteinExistence type="predicted"/>
<dbReference type="RefSeq" id="WP_344728202.1">
    <property type="nucleotide sequence ID" value="NZ_BAAAUS010000049.1"/>
</dbReference>
<dbReference type="InterPro" id="IPR013422">
    <property type="entry name" value="CRISPR-assoc_prot_Cas5_N"/>
</dbReference>
<dbReference type="NCBIfam" id="TIGR02593">
    <property type="entry name" value="CRISPR_cas5"/>
    <property type="match status" value="1"/>
</dbReference>
<keyword evidence="1" id="KW-0051">Antiviral defense</keyword>
<dbReference type="Proteomes" id="UP001597114">
    <property type="component" value="Unassembled WGS sequence"/>
</dbReference>
<organism evidence="2 3">
    <name type="scientific">Pseudonocardia yunnanensis</name>
    <dbReference type="NCBI Taxonomy" id="58107"/>
    <lineage>
        <taxon>Bacteria</taxon>
        <taxon>Bacillati</taxon>
        <taxon>Actinomycetota</taxon>
        <taxon>Actinomycetes</taxon>
        <taxon>Pseudonocardiales</taxon>
        <taxon>Pseudonocardiaceae</taxon>
        <taxon>Pseudonocardia</taxon>
    </lineage>
</organism>
<dbReference type="CDD" id="cd09645">
    <property type="entry name" value="Cas5_I-E"/>
    <property type="match status" value="1"/>
</dbReference>
<evidence type="ECO:0000313" key="2">
    <source>
        <dbReference type="EMBL" id="MFD1522704.1"/>
    </source>
</evidence>
<accession>A0ABW4F8Q9</accession>
<protein>
    <submittedName>
        <fullName evidence="2">Type I-E CRISPR-associated protein Cas5/CasD</fullName>
    </submittedName>
</protein>
<reference evidence="3" key="1">
    <citation type="journal article" date="2019" name="Int. J. Syst. Evol. Microbiol.">
        <title>The Global Catalogue of Microorganisms (GCM) 10K type strain sequencing project: providing services to taxonomists for standard genome sequencing and annotation.</title>
        <authorList>
            <consortium name="The Broad Institute Genomics Platform"/>
            <consortium name="The Broad Institute Genome Sequencing Center for Infectious Disease"/>
            <person name="Wu L."/>
            <person name="Ma J."/>
        </authorList>
    </citation>
    <scope>NUCLEOTIDE SEQUENCE [LARGE SCALE GENOMIC DNA]</scope>
    <source>
        <strain evidence="3">CCM 7043</strain>
    </source>
</reference>
<name>A0ABW4F8Q9_9PSEU</name>
<dbReference type="Gene3D" id="3.30.70.2660">
    <property type="match status" value="1"/>
</dbReference>
<comment type="caution">
    <text evidence="2">The sequence shown here is derived from an EMBL/GenBank/DDBJ whole genome shotgun (WGS) entry which is preliminary data.</text>
</comment>
<evidence type="ECO:0000256" key="1">
    <source>
        <dbReference type="ARBA" id="ARBA00023118"/>
    </source>
</evidence>
<gene>
    <name evidence="2" type="primary">cas5e</name>
    <name evidence="2" type="ORF">ACFSJD_34785</name>
</gene>
<dbReference type="EMBL" id="JBHUCO010000047">
    <property type="protein sequence ID" value="MFD1522704.1"/>
    <property type="molecule type" value="Genomic_DNA"/>
</dbReference>
<dbReference type="InterPro" id="IPR010147">
    <property type="entry name" value="CRISPR-assoc_prot_CasD"/>
</dbReference>
<dbReference type="NCBIfam" id="TIGR01868">
    <property type="entry name" value="casD_Cas5e"/>
    <property type="match status" value="1"/>
</dbReference>